<dbReference type="InterPro" id="IPR035985">
    <property type="entry name" value="Ubiquitin-activating_enz"/>
</dbReference>
<dbReference type="EMBL" id="LPNL01000002">
    <property type="protein sequence ID" value="OEJ91237.1"/>
    <property type="molecule type" value="Genomic_DNA"/>
</dbReference>
<dbReference type="Pfam" id="PF16420">
    <property type="entry name" value="ATG7_N"/>
    <property type="match status" value="1"/>
</dbReference>
<dbReference type="Proteomes" id="UP000095605">
    <property type="component" value="Unassembled WGS sequence"/>
</dbReference>
<evidence type="ECO:0000259" key="2">
    <source>
        <dbReference type="Pfam" id="PF16420"/>
    </source>
</evidence>
<dbReference type="Pfam" id="PF00899">
    <property type="entry name" value="ThiF"/>
    <property type="match status" value="1"/>
</dbReference>
<evidence type="ECO:0000313" key="3">
    <source>
        <dbReference type="EMBL" id="OEJ91237.1"/>
    </source>
</evidence>
<dbReference type="GO" id="GO:0019779">
    <property type="term" value="F:Atg8 activating enzyme activity"/>
    <property type="evidence" value="ECO:0007669"/>
    <property type="project" value="TreeGrafter"/>
</dbReference>
<accession>A0A1E5RWB8</accession>
<feature type="domain" description="Ubiquitin-like modifier-activating enzyme Atg7 N-terminal" evidence="2">
    <location>
        <begin position="14"/>
        <end position="158"/>
    </location>
</feature>
<dbReference type="AlphaFoldDB" id="A0A1E5RWB8"/>
<proteinExistence type="predicted"/>
<dbReference type="GO" id="GO:0006995">
    <property type="term" value="P:cellular response to nitrogen starvation"/>
    <property type="evidence" value="ECO:0007669"/>
    <property type="project" value="TreeGrafter"/>
</dbReference>
<dbReference type="PANTHER" id="PTHR10953">
    <property type="entry name" value="UBIQUITIN-ACTIVATING ENZYME E1"/>
    <property type="match status" value="1"/>
</dbReference>
<protein>
    <submittedName>
        <fullName evidence="3">Ubiquitin-like modifier-activating enzyme ATG7</fullName>
    </submittedName>
</protein>
<gene>
    <name evidence="3" type="ORF">AWRI3578_g672</name>
</gene>
<dbReference type="InterPro" id="IPR000594">
    <property type="entry name" value="ThiF_NAD_FAD-bd"/>
</dbReference>
<dbReference type="SUPFAM" id="SSF69572">
    <property type="entry name" value="Activating enzymes of the ubiquitin-like proteins"/>
    <property type="match status" value="1"/>
</dbReference>
<organism evidence="3 4">
    <name type="scientific">Hanseniaspora opuntiae</name>
    <dbReference type="NCBI Taxonomy" id="211096"/>
    <lineage>
        <taxon>Eukaryota</taxon>
        <taxon>Fungi</taxon>
        <taxon>Dikarya</taxon>
        <taxon>Ascomycota</taxon>
        <taxon>Saccharomycotina</taxon>
        <taxon>Saccharomycetes</taxon>
        <taxon>Saccharomycodales</taxon>
        <taxon>Saccharomycodaceae</taxon>
        <taxon>Hanseniaspora</taxon>
    </lineage>
</organism>
<dbReference type="GO" id="GO:0034727">
    <property type="term" value="P:piecemeal microautophagy of the nucleus"/>
    <property type="evidence" value="ECO:0007669"/>
    <property type="project" value="TreeGrafter"/>
</dbReference>
<dbReference type="GO" id="GO:0000422">
    <property type="term" value="P:autophagy of mitochondrion"/>
    <property type="evidence" value="ECO:0007669"/>
    <property type="project" value="TreeGrafter"/>
</dbReference>
<evidence type="ECO:0000313" key="4">
    <source>
        <dbReference type="Proteomes" id="UP000095605"/>
    </source>
</evidence>
<evidence type="ECO:0000259" key="1">
    <source>
        <dbReference type="Pfam" id="PF00899"/>
    </source>
</evidence>
<dbReference type="InterPro" id="IPR042522">
    <property type="entry name" value="Atg7_N_1"/>
</dbReference>
<dbReference type="InterPro" id="IPR032197">
    <property type="entry name" value="Atg7_N"/>
</dbReference>
<dbReference type="Gene3D" id="3.40.50.720">
    <property type="entry name" value="NAD(P)-binding Rossmann-like Domain"/>
    <property type="match status" value="1"/>
</dbReference>
<dbReference type="GO" id="GO:0019778">
    <property type="term" value="F:Atg12 activating enzyme activity"/>
    <property type="evidence" value="ECO:0007669"/>
    <property type="project" value="TreeGrafter"/>
</dbReference>
<dbReference type="OrthoDB" id="338614at2759"/>
<sequence length="577" mass="65641">MTEPLNATKLEFCQDFKIFLDTSFFSELRDYKINYQKLGSDVIELPGSNINITKRTITLSKNSFDSRSIIPGSLLNFNTIEEFKQLDKVKYIKECALNEKTKFNFFNVISFADLKKYNLVYWINIPVLKVKGLEFGITFKDTKDVEVPEEYYNSNFIHTAHDSIFINSSLIEHSESKIVVPNLVKTYLINEILLQKACVDYYLYFVEEKSVINCGKVSAKYNNNKVEMPPFSFKDVAVSGWEKNNENRLIPKFINFSTLLDPIELNKQNVNLNLQLMKWRIKPDLKLDQIASQKILILGAGTLGCYVARSLLGWGIYDITFVDHGTVSHSNPVRQSLFGYDDIGKPKAKTASESLKKIYPLCNSQYVDLKIPMVGHIDSIDKETFEILQREIQKSDVVFLLMDSREARWLPTLISKAENKTVINAAIGFDSYVVMKHGDMDKAVEHGCYYCSDIVAPLDSLSNKTLDQMCTVTRPGCAMLASSTAVELLVSHIQEESLSYNQVRSDLNQFTSVTNVIKSYKHCSACSNNVVDAYKTDGWSFVSKALSDSKFLEDVCGLTQEHLEAQKILESMEDMFI</sequence>
<dbReference type="GO" id="GO:0032446">
    <property type="term" value="P:protein modification by small protein conjugation"/>
    <property type="evidence" value="ECO:0007669"/>
    <property type="project" value="TreeGrafter"/>
</dbReference>
<dbReference type="Gene3D" id="3.40.140.70">
    <property type="entry name" value="Ubiquitin-like modifier-activating enzyme ATG7 N-terminal domain"/>
    <property type="match status" value="1"/>
</dbReference>
<reference evidence="4" key="1">
    <citation type="journal article" date="2016" name="Genome Announc.">
        <title>Genome sequences of three species of Hanseniaspora isolated from spontaneous wine fermentations.</title>
        <authorList>
            <person name="Sternes P.R."/>
            <person name="Lee D."/>
            <person name="Kutyna D.R."/>
            <person name="Borneman A.R."/>
        </authorList>
    </citation>
    <scope>NUCLEOTIDE SEQUENCE [LARGE SCALE GENOMIC DNA]</scope>
    <source>
        <strain evidence="4">AWRI3578</strain>
    </source>
</reference>
<keyword evidence="4" id="KW-1185">Reference proteome</keyword>
<dbReference type="GO" id="GO:0000407">
    <property type="term" value="C:phagophore assembly site"/>
    <property type="evidence" value="ECO:0007669"/>
    <property type="project" value="TreeGrafter"/>
</dbReference>
<name>A0A1E5RWB8_9ASCO</name>
<comment type="caution">
    <text evidence="3">The sequence shown here is derived from an EMBL/GenBank/DDBJ whole genome shotgun (WGS) entry which is preliminary data.</text>
</comment>
<feature type="domain" description="THIF-type NAD/FAD binding fold" evidence="1">
    <location>
        <begin position="275"/>
        <end position="517"/>
    </location>
</feature>
<dbReference type="PANTHER" id="PTHR10953:SF3">
    <property type="entry name" value="UBIQUITIN-LIKE MODIFIER-ACTIVATING ENZYME ATG7"/>
    <property type="match status" value="1"/>
</dbReference>
<dbReference type="InterPro" id="IPR045886">
    <property type="entry name" value="ThiF/MoeB/HesA"/>
</dbReference>
<dbReference type="GO" id="GO:0000045">
    <property type="term" value="P:autophagosome assembly"/>
    <property type="evidence" value="ECO:0007669"/>
    <property type="project" value="TreeGrafter"/>
</dbReference>